<evidence type="ECO:0000313" key="1">
    <source>
        <dbReference type="EMBL" id="OJD25939.1"/>
    </source>
</evidence>
<sequence length="67" mass="7487">MPIGHQSPCTRIQRGWLAATKVRERLTHGQVDLDIFMGNVIWQNGVNILPERPQRELPGAAVDNRAG</sequence>
<dbReference type="EMBL" id="LGTZ01000296">
    <property type="protein sequence ID" value="OJD25939.1"/>
    <property type="molecule type" value="Genomic_DNA"/>
</dbReference>
<feature type="non-terminal residue" evidence="1">
    <location>
        <position position="67"/>
    </location>
</feature>
<gene>
    <name evidence="1" type="ORF">ACJ73_02694</name>
</gene>
<accession>A0A1J9R0H6</accession>
<proteinExistence type="predicted"/>
<organism evidence="1 2">
    <name type="scientific">Blastomyces percursus</name>
    <dbReference type="NCBI Taxonomy" id="1658174"/>
    <lineage>
        <taxon>Eukaryota</taxon>
        <taxon>Fungi</taxon>
        <taxon>Dikarya</taxon>
        <taxon>Ascomycota</taxon>
        <taxon>Pezizomycotina</taxon>
        <taxon>Eurotiomycetes</taxon>
        <taxon>Eurotiomycetidae</taxon>
        <taxon>Onygenales</taxon>
        <taxon>Ajellomycetaceae</taxon>
        <taxon>Blastomyces</taxon>
    </lineage>
</organism>
<dbReference type="AlphaFoldDB" id="A0A1J9R0H6"/>
<keyword evidence="2" id="KW-1185">Reference proteome</keyword>
<protein>
    <submittedName>
        <fullName evidence="1">Uncharacterized protein</fullName>
    </submittedName>
</protein>
<name>A0A1J9R0H6_9EURO</name>
<dbReference type="Proteomes" id="UP000242791">
    <property type="component" value="Unassembled WGS sequence"/>
</dbReference>
<evidence type="ECO:0000313" key="2">
    <source>
        <dbReference type="Proteomes" id="UP000242791"/>
    </source>
</evidence>
<dbReference type="VEuPathDB" id="FungiDB:ACJ73_02694"/>
<comment type="caution">
    <text evidence="1">The sequence shown here is derived from an EMBL/GenBank/DDBJ whole genome shotgun (WGS) entry which is preliminary data.</text>
</comment>
<reference evidence="1 2" key="1">
    <citation type="submission" date="2015-08" db="EMBL/GenBank/DDBJ databases">
        <title>Emmonsia species relationships and genome sequence.</title>
        <authorList>
            <person name="Cuomo C.A."/>
            <person name="Schwartz I.S."/>
            <person name="Kenyon C."/>
            <person name="De Hoog G.S."/>
            <person name="Govender N.P."/>
            <person name="Botha A."/>
            <person name="Moreno L."/>
            <person name="De Vries M."/>
            <person name="Munoz J.F."/>
            <person name="Stielow J.B."/>
        </authorList>
    </citation>
    <scope>NUCLEOTIDE SEQUENCE [LARGE SCALE GENOMIC DNA]</scope>
    <source>
        <strain evidence="1 2">EI222</strain>
    </source>
</reference>